<keyword evidence="2" id="KW-1185">Reference proteome</keyword>
<accession>A0ACC1IIP2</accession>
<dbReference type="Proteomes" id="UP001150581">
    <property type="component" value="Unassembled WGS sequence"/>
</dbReference>
<reference evidence="1" key="1">
    <citation type="submission" date="2022-07" db="EMBL/GenBank/DDBJ databases">
        <title>Phylogenomic reconstructions and comparative analyses of Kickxellomycotina fungi.</title>
        <authorList>
            <person name="Reynolds N.K."/>
            <person name="Stajich J.E."/>
            <person name="Barry K."/>
            <person name="Grigoriev I.V."/>
            <person name="Crous P."/>
            <person name="Smith M.E."/>
        </authorList>
    </citation>
    <scope>NUCLEOTIDE SEQUENCE</scope>
    <source>
        <strain evidence="1">Benny 63K</strain>
    </source>
</reference>
<comment type="caution">
    <text evidence="1">The sequence shown here is derived from an EMBL/GenBank/DDBJ whole genome shotgun (WGS) entry which is preliminary data.</text>
</comment>
<keyword evidence="1" id="KW-0378">Hydrolase</keyword>
<protein>
    <submittedName>
        <fullName evidence="1">Phosphoprotein phosphatase PP4 catalytic subunit</fullName>
        <ecNumber evidence="1">3.1.3.16</ecNumber>
    </submittedName>
</protein>
<evidence type="ECO:0000313" key="1">
    <source>
        <dbReference type="EMBL" id="KAJ1896138.1"/>
    </source>
</evidence>
<organism evidence="1 2">
    <name type="scientific">Kickxella alabastrina</name>
    <dbReference type="NCBI Taxonomy" id="61397"/>
    <lineage>
        <taxon>Eukaryota</taxon>
        <taxon>Fungi</taxon>
        <taxon>Fungi incertae sedis</taxon>
        <taxon>Zoopagomycota</taxon>
        <taxon>Kickxellomycotina</taxon>
        <taxon>Kickxellomycetes</taxon>
        <taxon>Kickxellales</taxon>
        <taxon>Kickxellaceae</taxon>
        <taxon>Kickxella</taxon>
    </lineage>
</organism>
<dbReference type="EMBL" id="JANBPG010000483">
    <property type="protein sequence ID" value="KAJ1896138.1"/>
    <property type="molecule type" value="Genomic_DNA"/>
</dbReference>
<name>A0ACC1IIP2_9FUNG</name>
<sequence length="306" mass="34846">MVQSDLDRQIEQLRRCEIISENEVKELCNKAREIFIEESNVQRVDAPVTICGDIHGQFYDLQELFAVGGECPCTNYLFMGDFVDRGFYSVETFLLLLALKVRYPDRISLLRGNHESRQITQVYGFYDECMRKYGSANVWRNCCEVFDYMSLVAIIDDKILCVHGGLSPVINTVDQIRTIDRKQEVPHEGAMCDLLWSDPEDISGWGLSPRGAGYLFGGDVVRSFLHTNNLDLIARAHQLVMEGYKHMFDKTCVTVWSAPNYCYRCGNVAAILEFDENLGSNFKIFEAAPQEARGTPAKKPAPDYFL</sequence>
<gene>
    <name evidence="1" type="primary">PPH3</name>
    <name evidence="1" type="ORF">LPJ66_004176</name>
</gene>
<dbReference type="EC" id="3.1.3.16" evidence="1"/>
<evidence type="ECO:0000313" key="2">
    <source>
        <dbReference type="Proteomes" id="UP001150581"/>
    </source>
</evidence>
<proteinExistence type="predicted"/>